<evidence type="ECO:0000256" key="10">
    <source>
        <dbReference type="ARBA" id="ARBA00022989"/>
    </source>
</evidence>
<dbReference type="InterPro" id="IPR053974">
    <property type="entry name" value="ERMP1_1-A_TM"/>
</dbReference>
<evidence type="ECO:0000259" key="17">
    <source>
        <dbReference type="Pfam" id="PF22248"/>
    </source>
</evidence>
<evidence type="ECO:0000256" key="15">
    <source>
        <dbReference type="SAM" id="Phobius"/>
    </source>
</evidence>
<keyword evidence="13" id="KW-0325">Glycoprotein</keyword>
<dbReference type="InterPro" id="IPR045175">
    <property type="entry name" value="M28_fam"/>
</dbReference>
<keyword evidence="11" id="KW-0482">Metalloprotease</keyword>
<evidence type="ECO:0000256" key="6">
    <source>
        <dbReference type="ARBA" id="ARBA00022723"/>
    </source>
</evidence>
<feature type="transmembrane region" description="Helical" evidence="15">
    <location>
        <begin position="46"/>
        <end position="68"/>
    </location>
</feature>
<comment type="cofactor">
    <cofactor evidence="1">
        <name>Zn(2+)</name>
        <dbReference type="ChEBI" id="CHEBI:29105"/>
    </cofactor>
</comment>
<dbReference type="Pfam" id="PF22249">
    <property type="entry name" value="ERMP1-TM"/>
    <property type="match status" value="1"/>
</dbReference>
<feature type="region of interest" description="Disordered" evidence="14">
    <location>
        <begin position="1"/>
        <end position="38"/>
    </location>
</feature>
<evidence type="ECO:0000256" key="2">
    <source>
        <dbReference type="ARBA" id="ARBA00004477"/>
    </source>
</evidence>
<evidence type="ECO:0000256" key="4">
    <source>
        <dbReference type="ARBA" id="ARBA00022670"/>
    </source>
</evidence>
<feature type="transmembrane region" description="Helical" evidence="15">
    <location>
        <begin position="393"/>
        <end position="412"/>
    </location>
</feature>
<keyword evidence="9" id="KW-0862">Zinc</keyword>
<feature type="transmembrane region" description="Helical" evidence="15">
    <location>
        <begin position="563"/>
        <end position="583"/>
    </location>
</feature>
<reference evidence="19 20" key="1">
    <citation type="submission" date="2024-02" db="EMBL/GenBank/DDBJ databases">
        <authorList>
            <person name="Daric V."/>
            <person name="Darras S."/>
        </authorList>
    </citation>
    <scope>NUCLEOTIDE SEQUENCE [LARGE SCALE GENOMIC DNA]</scope>
</reference>
<dbReference type="Proteomes" id="UP001642483">
    <property type="component" value="Unassembled WGS sequence"/>
</dbReference>
<keyword evidence="6" id="KW-0479">Metal-binding</keyword>
<feature type="transmembrane region" description="Helical" evidence="15">
    <location>
        <begin position="467"/>
        <end position="493"/>
    </location>
</feature>
<evidence type="ECO:0000256" key="3">
    <source>
        <dbReference type="ARBA" id="ARBA00010918"/>
    </source>
</evidence>
<proteinExistence type="inferred from homology"/>
<evidence type="ECO:0000256" key="8">
    <source>
        <dbReference type="ARBA" id="ARBA00022824"/>
    </source>
</evidence>
<evidence type="ECO:0000259" key="16">
    <source>
        <dbReference type="Pfam" id="PF04389"/>
    </source>
</evidence>
<dbReference type="SUPFAM" id="SSF53187">
    <property type="entry name" value="Zn-dependent exopeptidases"/>
    <property type="match status" value="1"/>
</dbReference>
<evidence type="ECO:0000256" key="13">
    <source>
        <dbReference type="ARBA" id="ARBA00023180"/>
    </source>
</evidence>
<dbReference type="Gene3D" id="3.40.630.10">
    <property type="entry name" value="Zn peptidases"/>
    <property type="match status" value="1"/>
</dbReference>
<evidence type="ECO:0000259" key="18">
    <source>
        <dbReference type="Pfam" id="PF22249"/>
    </source>
</evidence>
<dbReference type="InterPro" id="IPR053973">
    <property type="entry name" value="ERMP1-like_C"/>
</dbReference>
<gene>
    <name evidence="19" type="ORF">CVLEPA_LOCUS21526</name>
</gene>
<feature type="compositionally biased region" description="Basic and acidic residues" evidence="14">
    <location>
        <begin position="24"/>
        <end position="38"/>
    </location>
</feature>
<feature type="transmembrane region" description="Helical" evidence="15">
    <location>
        <begin position="530"/>
        <end position="551"/>
    </location>
</feature>
<keyword evidence="20" id="KW-1185">Reference proteome</keyword>
<feature type="domain" description="Peptidase M28" evidence="16">
    <location>
        <begin position="165"/>
        <end position="356"/>
    </location>
</feature>
<protein>
    <recommendedName>
        <fullName evidence="21">Peptidase M28 domain-containing protein</fullName>
    </recommendedName>
</protein>
<comment type="caution">
    <text evidence="19">The sequence shown here is derived from an EMBL/GenBank/DDBJ whole genome shotgun (WGS) entry which is preliminary data.</text>
</comment>
<evidence type="ECO:0000313" key="19">
    <source>
        <dbReference type="EMBL" id="CAK8689539.1"/>
    </source>
</evidence>
<keyword evidence="10 15" id="KW-1133">Transmembrane helix</keyword>
<evidence type="ECO:0000256" key="12">
    <source>
        <dbReference type="ARBA" id="ARBA00023136"/>
    </source>
</evidence>
<keyword evidence="8" id="KW-0256">Endoplasmic reticulum</keyword>
<dbReference type="Pfam" id="PF22248">
    <property type="entry name" value="ERMP1_C"/>
    <property type="match status" value="1"/>
</dbReference>
<evidence type="ECO:0008006" key="21">
    <source>
        <dbReference type="Google" id="ProtNLM"/>
    </source>
</evidence>
<name>A0ABP0GFF5_CLALP</name>
<dbReference type="PANTHER" id="PTHR12147">
    <property type="entry name" value="METALLOPEPTIDASE M28 FAMILY MEMBER"/>
    <property type="match status" value="1"/>
</dbReference>
<comment type="similarity">
    <text evidence="3">Belongs to the peptidase M28 family.</text>
</comment>
<evidence type="ECO:0000256" key="11">
    <source>
        <dbReference type="ARBA" id="ARBA00023049"/>
    </source>
</evidence>
<feature type="transmembrane region" description="Helical" evidence="15">
    <location>
        <begin position="633"/>
        <end position="654"/>
    </location>
</feature>
<dbReference type="Pfam" id="PF04389">
    <property type="entry name" value="Peptidase_M28"/>
    <property type="match status" value="1"/>
</dbReference>
<feature type="domain" description="Endoplasmic reticulum metallopeptidase 1-like C-terminal" evidence="17">
    <location>
        <begin position="664"/>
        <end position="704"/>
    </location>
</feature>
<feature type="transmembrane region" description="Helical" evidence="15">
    <location>
        <begin position="505"/>
        <end position="524"/>
    </location>
</feature>
<organism evidence="19 20">
    <name type="scientific">Clavelina lepadiformis</name>
    <name type="common">Light-bulb sea squirt</name>
    <name type="synonym">Ascidia lepadiformis</name>
    <dbReference type="NCBI Taxonomy" id="159417"/>
    <lineage>
        <taxon>Eukaryota</taxon>
        <taxon>Metazoa</taxon>
        <taxon>Chordata</taxon>
        <taxon>Tunicata</taxon>
        <taxon>Ascidiacea</taxon>
        <taxon>Aplousobranchia</taxon>
        <taxon>Clavelinidae</taxon>
        <taxon>Clavelina</taxon>
    </lineage>
</organism>
<evidence type="ECO:0000256" key="9">
    <source>
        <dbReference type="ARBA" id="ARBA00022833"/>
    </source>
</evidence>
<dbReference type="InterPro" id="IPR048024">
    <property type="entry name" value="Fxna-like_M28_dom"/>
</dbReference>
<dbReference type="InterPro" id="IPR007484">
    <property type="entry name" value="Peptidase_M28"/>
</dbReference>
<keyword evidence="7" id="KW-0378">Hydrolase</keyword>
<accession>A0ABP0GFF5</accession>
<dbReference type="PANTHER" id="PTHR12147:SF22">
    <property type="entry name" value="ENDOPLASMIC RETICULUM METALLOPEPTIDASE 1"/>
    <property type="match status" value="1"/>
</dbReference>
<comment type="subcellular location">
    <subcellularLocation>
        <location evidence="2">Endoplasmic reticulum membrane</location>
        <topology evidence="2">Multi-pass membrane protein</topology>
    </subcellularLocation>
</comment>
<dbReference type="EMBL" id="CAWYQH010000108">
    <property type="protein sequence ID" value="CAK8689539.1"/>
    <property type="molecule type" value="Genomic_DNA"/>
</dbReference>
<evidence type="ECO:0000256" key="7">
    <source>
        <dbReference type="ARBA" id="ARBA00022801"/>
    </source>
</evidence>
<evidence type="ECO:0000256" key="1">
    <source>
        <dbReference type="ARBA" id="ARBA00001947"/>
    </source>
</evidence>
<feature type="transmembrane region" description="Helical" evidence="15">
    <location>
        <begin position="433"/>
        <end position="455"/>
    </location>
</feature>
<evidence type="ECO:0000256" key="5">
    <source>
        <dbReference type="ARBA" id="ARBA00022692"/>
    </source>
</evidence>
<dbReference type="CDD" id="cd03875">
    <property type="entry name" value="M28_Fxna_like"/>
    <property type="match status" value="1"/>
</dbReference>
<feature type="compositionally biased region" description="Basic residues" evidence="14">
    <location>
        <begin position="8"/>
        <end position="23"/>
    </location>
</feature>
<feature type="transmembrane region" description="Helical" evidence="15">
    <location>
        <begin position="603"/>
        <end position="621"/>
    </location>
</feature>
<keyword evidence="5 15" id="KW-0812">Transmembrane</keyword>
<evidence type="ECO:0000256" key="14">
    <source>
        <dbReference type="SAM" id="MobiDB-lite"/>
    </source>
</evidence>
<sequence>MHNSSSSVRHRGQRNGSQTHRHSHTIENHQGGKQERKKEVLTQKQGALFFFVYFSVTFFVVYYSVYYLPKPKSLSDAKTTEFTEEGARKHLHSFVSLGHRPAGSVANDVDAANYIVNSVSQIKAKASPFVKIELETQRPTGSFTIDFIGGFASYYANITNTLMRVSPVDKSSHHALLLNCHTDSVNGAPGASDDAIACAVLLEVMRAIAVDRTHPLLHDIIFLFNGAEENVLQGSHGFITQHPWAKRVKAFINLEAAGAGGKEIVFQTGPSNPWLALAWATHAPHPFGTIFAQELFQSGIIPSDTDFRIFRDYGKVPGIDLAYMKNGYVYHTWYDNVDMILPGCIQRAGDNILAVVNHLVKSPFSLLPDPGSYRHGAIAFTDFLGIFMMTVPLRMLSIMNFIFSVGPLIYLLRRMIFQSEERPQYGKQIIKGAATIVSSWVACILTVLLLAIFITKFGNSMAFYSRPYLVVFLYGFPGLAVLLIAHLIAASTIFKNEDPWRLETIFFDSYLFIWSTFLFQLNYLQLQSSLIILLCVMPLCLIRCVFLKQVFGFNSDVSAVVKVSIYFTALIPHTIILFSHSWVSMELFIPLCGRLGTDVPPDLVIGLLTALSLIFVFHFSLSLIHAVKSIRWILALMVLLSVGAVCFSISSYGFPYAVTNDIVAPKRLYVQHTSRTFYGFDKKITLEDSGIWLNTMDFPGFKIDIGSKAVKESPLMPCRGITVKYTTESV</sequence>
<evidence type="ECO:0000313" key="20">
    <source>
        <dbReference type="Proteomes" id="UP001642483"/>
    </source>
</evidence>
<feature type="domain" description="Endoplasmic reticulum metallopeptidase 1/1-A TM" evidence="18">
    <location>
        <begin position="427"/>
        <end position="645"/>
    </location>
</feature>
<keyword evidence="4" id="KW-0645">Protease</keyword>
<keyword evidence="12 15" id="KW-0472">Membrane</keyword>